<sequence length="525" mass="58204">MKSGSISLSQRRPSMCKTISPIDHMLLPRSRQKETRRPSSALGDTGLSTLGLGASQRGSEHPGMTGIDLLDDGLDAFAIRKVLLEFAERSIDLQYYIWHDDLTGNLMLEQVRAAAARGVRVRLLLDDNGIAGLDDVLRWMADLPNIEIRVFNPFRSRRLKPLDFLFRFRRANRRMHSKSFTVDNQVTIVGGRNIGDEYFAAKREGMFADLDAVCIGPVVQEVSDCFDRFWNSPLAVPIDALVPEVAETRAQKLETRIRRLTGGTQSISYGKQVEEGSLLGCIGRGEIELTWAPVQLVSDPPEKVLAARETGGPLLDALTGIIGEPTKELLIVSAYFVPTKNGANALGEMAQRGVDVRVLTNSYASTDVGAVHAGYAKHRKLLIQAGVQLFEVPAPDDEPKTARKFVRTGSRERDESPGSTLHAKAYSVDGTRLFVGSLNFDPRSFSLNTELGIVIDNVALAKQMRQSFDDTIARNTYRLVLDSNELGWIDTRDDDPVIERIEPGTTFFSRIAVRALERLPIDWLL</sequence>
<comment type="function">
    <text evidence="1">Could be a virulence factor.</text>
</comment>
<evidence type="ECO:0000256" key="1">
    <source>
        <dbReference type="ARBA" id="ARBA00003145"/>
    </source>
</evidence>
<name>A0A844XUM7_9SPHN</name>
<keyword evidence="9" id="KW-1185">Reference proteome</keyword>
<feature type="domain" description="PLD phosphodiesterase" evidence="7">
    <location>
        <begin position="417"/>
        <end position="444"/>
    </location>
</feature>
<evidence type="ECO:0000313" key="8">
    <source>
        <dbReference type="EMBL" id="MXO49276.1"/>
    </source>
</evidence>
<evidence type="ECO:0000313" key="9">
    <source>
        <dbReference type="Proteomes" id="UP000448199"/>
    </source>
</evidence>
<evidence type="ECO:0000256" key="3">
    <source>
        <dbReference type="ARBA" id="ARBA00018392"/>
    </source>
</evidence>
<dbReference type="CDD" id="cd09113">
    <property type="entry name" value="PLDc_ymdC_like_2"/>
    <property type="match status" value="1"/>
</dbReference>
<dbReference type="GO" id="GO:0005576">
    <property type="term" value="C:extracellular region"/>
    <property type="evidence" value="ECO:0007669"/>
    <property type="project" value="UniProtKB-SubCell"/>
</dbReference>
<feature type="region of interest" description="Disordered" evidence="6">
    <location>
        <begin position="27"/>
        <end position="47"/>
    </location>
</feature>
<evidence type="ECO:0000256" key="5">
    <source>
        <dbReference type="ARBA" id="ARBA00029594"/>
    </source>
</evidence>
<dbReference type="SMART" id="SM00155">
    <property type="entry name" value="PLDc"/>
    <property type="match status" value="2"/>
</dbReference>
<dbReference type="PROSITE" id="PS50035">
    <property type="entry name" value="PLD"/>
    <property type="match status" value="2"/>
</dbReference>
<dbReference type="CDD" id="cd09111">
    <property type="entry name" value="PLDc_ymdC_like_1"/>
    <property type="match status" value="1"/>
</dbReference>
<dbReference type="PANTHER" id="PTHR21248">
    <property type="entry name" value="CARDIOLIPIN SYNTHASE"/>
    <property type="match status" value="1"/>
</dbReference>
<accession>A0A844XUM7</accession>
<protein>
    <recommendedName>
        <fullName evidence="3">Phospholipase D</fullName>
    </recommendedName>
    <alternativeName>
        <fullName evidence="5">Choline phosphatase</fullName>
    </alternativeName>
</protein>
<dbReference type="PANTHER" id="PTHR21248:SF12">
    <property type="entry name" value="CARDIOLIPIN SYNTHASE C"/>
    <property type="match status" value="1"/>
</dbReference>
<dbReference type="AlphaFoldDB" id="A0A844XUM7"/>
<gene>
    <name evidence="8" type="ORF">GRI69_13535</name>
</gene>
<feature type="domain" description="PLD phosphodiesterase" evidence="7">
    <location>
        <begin position="171"/>
        <end position="198"/>
    </location>
</feature>
<dbReference type="Proteomes" id="UP000448199">
    <property type="component" value="Unassembled WGS sequence"/>
</dbReference>
<dbReference type="InterPro" id="IPR001736">
    <property type="entry name" value="PLipase_D/transphosphatidylase"/>
</dbReference>
<reference evidence="8 9" key="1">
    <citation type="submission" date="2019-12" db="EMBL/GenBank/DDBJ databases">
        <title>Genomic-based taxomic classification of the family Erythrobacteraceae.</title>
        <authorList>
            <person name="Xu L."/>
        </authorList>
    </citation>
    <scope>NUCLEOTIDE SEQUENCE [LARGE SCALE GENOMIC DNA]</scope>
    <source>
        <strain evidence="8 9">DSM 17792</strain>
    </source>
</reference>
<dbReference type="Gene3D" id="3.30.870.10">
    <property type="entry name" value="Endonuclease Chain A"/>
    <property type="match status" value="2"/>
</dbReference>
<keyword evidence="4" id="KW-0964">Secreted</keyword>
<proteinExistence type="predicted"/>
<comment type="caution">
    <text evidence="8">The sequence shown here is derived from an EMBL/GenBank/DDBJ whole genome shotgun (WGS) entry which is preliminary data.</text>
</comment>
<dbReference type="GO" id="GO:0030572">
    <property type="term" value="F:phosphatidyltransferase activity"/>
    <property type="evidence" value="ECO:0007669"/>
    <property type="project" value="UniProtKB-ARBA"/>
</dbReference>
<dbReference type="Pfam" id="PF13091">
    <property type="entry name" value="PLDc_2"/>
    <property type="match status" value="2"/>
</dbReference>
<comment type="subcellular location">
    <subcellularLocation>
        <location evidence="2">Secreted</location>
    </subcellularLocation>
</comment>
<dbReference type="GO" id="GO:0032049">
    <property type="term" value="P:cardiolipin biosynthetic process"/>
    <property type="evidence" value="ECO:0007669"/>
    <property type="project" value="UniProtKB-ARBA"/>
</dbReference>
<organism evidence="8 9">
    <name type="scientific">Qipengyuania vulgaris</name>
    <dbReference type="NCBI Taxonomy" id="291985"/>
    <lineage>
        <taxon>Bacteria</taxon>
        <taxon>Pseudomonadati</taxon>
        <taxon>Pseudomonadota</taxon>
        <taxon>Alphaproteobacteria</taxon>
        <taxon>Sphingomonadales</taxon>
        <taxon>Erythrobacteraceae</taxon>
        <taxon>Qipengyuania</taxon>
    </lineage>
</organism>
<evidence type="ECO:0000256" key="4">
    <source>
        <dbReference type="ARBA" id="ARBA00022525"/>
    </source>
</evidence>
<dbReference type="SUPFAM" id="SSF56024">
    <property type="entry name" value="Phospholipase D/nuclease"/>
    <property type="match status" value="2"/>
</dbReference>
<evidence type="ECO:0000256" key="6">
    <source>
        <dbReference type="SAM" id="MobiDB-lite"/>
    </source>
</evidence>
<dbReference type="InterPro" id="IPR025202">
    <property type="entry name" value="PLD-like_dom"/>
</dbReference>
<evidence type="ECO:0000256" key="2">
    <source>
        <dbReference type="ARBA" id="ARBA00004613"/>
    </source>
</evidence>
<evidence type="ECO:0000259" key="7">
    <source>
        <dbReference type="PROSITE" id="PS50035"/>
    </source>
</evidence>
<dbReference type="EMBL" id="WTYC01000008">
    <property type="protein sequence ID" value="MXO49276.1"/>
    <property type="molecule type" value="Genomic_DNA"/>
</dbReference>